<dbReference type="Bgee" id="ENSGACG00000018826">
    <property type="expression patterns" value="Expressed in telencephalon and 6 other cell types or tissues"/>
</dbReference>
<proteinExistence type="predicted"/>
<reference evidence="1" key="1">
    <citation type="submission" date="2006-01" db="EMBL/GenBank/DDBJ databases">
        <authorList>
            <person name="Lindblad-Toh K."/>
            <person name="Mauceli E."/>
            <person name="Grabherr M."/>
            <person name="Chang J.L."/>
            <person name="Lander E.S."/>
        </authorList>
    </citation>
    <scope>NUCLEOTIDE SEQUENCE [LARGE SCALE GENOMIC DNA]</scope>
</reference>
<sequence length="162" mass="18686">IATNLLHTILHCQKPNLCLVSCALVVVAHYLWVSLSAWRSVCPWHHREEEFLQKKKNIKSGSAAPRDSRTKNTRRYEERWVKGASCFSWKQQPFSFNELQITSSERFRWLKPLVSDCLLVLPVKKEEMGRNKAPHPAAGLTTFNYQRYQVIVGRPEISPAPA</sequence>
<evidence type="ECO:0000313" key="1">
    <source>
        <dbReference type="Ensembl" id="ENSGACP00000024890.1"/>
    </source>
</evidence>
<protein>
    <submittedName>
        <fullName evidence="1">Uncharacterized protein</fullName>
    </submittedName>
</protein>
<reference evidence="1" key="2">
    <citation type="submission" date="2024-04" db="UniProtKB">
        <authorList>
            <consortium name="Ensembl"/>
        </authorList>
    </citation>
    <scope>IDENTIFICATION</scope>
</reference>
<dbReference type="STRING" id="69293.ENSGACP00000024890"/>
<dbReference type="Ensembl" id="ENSGACT00000024939.1">
    <property type="protein sequence ID" value="ENSGACP00000024890.1"/>
    <property type="gene ID" value="ENSGACG00000018826.1"/>
</dbReference>
<accession>G3Q4T6</accession>
<name>G3Q4T6_GASAC</name>
<organism evidence="1">
    <name type="scientific">Gasterosteus aculeatus</name>
    <name type="common">Three-spined stickleback</name>
    <dbReference type="NCBI Taxonomy" id="69293"/>
    <lineage>
        <taxon>Eukaryota</taxon>
        <taxon>Metazoa</taxon>
        <taxon>Chordata</taxon>
        <taxon>Craniata</taxon>
        <taxon>Vertebrata</taxon>
        <taxon>Euteleostomi</taxon>
        <taxon>Actinopterygii</taxon>
        <taxon>Neopterygii</taxon>
        <taxon>Teleostei</taxon>
        <taxon>Neoteleostei</taxon>
        <taxon>Acanthomorphata</taxon>
        <taxon>Eupercaria</taxon>
        <taxon>Perciformes</taxon>
        <taxon>Cottioidei</taxon>
        <taxon>Gasterosteales</taxon>
        <taxon>Gasterosteidae</taxon>
        <taxon>Gasterosteus</taxon>
    </lineage>
</organism>
<dbReference type="AlphaFoldDB" id="G3Q4T6"/>
<dbReference type="InParanoid" id="G3Q4T6"/>